<dbReference type="AlphaFoldDB" id="A0A6N8DPE1"/>
<dbReference type="SUPFAM" id="SSF143011">
    <property type="entry name" value="RelE-like"/>
    <property type="match status" value="1"/>
</dbReference>
<dbReference type="OrthoDB" id="9801102at2"/>
<dbReference type="InterPro" id="IPR035093">
    <property type="entry name" value="RelE/ParE_toxin_dom_sf"/>
</dbReference>
<protein>
    <submittedName>
        <fullName evidence="1">Type II toxin-antitoxin system RelE/ParE family toxin</fullName>
    </submittedName>
</protein>
<organism evidence="1 2">
    <name type="scientific">Rhodoblastus acidophilus</name>
    <name type="common">Rhodopseudomonas acidophila</name>
    <dbReference type="NCBI Taxonomy" id="1074"/>
    <lineage>
        <taxon>Bacteria</taxon>
        <taxon>Pseudomonadati</taxon>
        <taxon>Pseudomonadota</taxon>
        <taxon>Alphaproteobacteria</taxon>
        <taxon>Hyphomicrobiales</taxon>
        <taxon>Rhodoblastaceae</taxon>
        <taxon>Rhodoblastus</taxon>
    </lineage>
</organism>
<evidence type="ECO:0000313" key="1">
    <source>
        <dbReference type="EMBL" id="MTV32452.1"/>
    </source>
</evidence>
<sequence>MIRSFKDKVAEAVFSGKCPKGFPADLFKAARRKLEAVNAAAVLDDLRAPPGNHLEALSGDRHGQYSIRINSQWRVCFSWTSSGAENVEIVDYH</sequence>
<proteinExistence type="predicted"/>
<gene>
    <name evidence="1" type="ORF">GJ654_15815</name>
</gene>
<name>A0A6N8DPE1_RHOAC</name>
<dbReference type="Proteomes" id="UP000439113">
    <property type="component" value="Unassembled WGS sequence"/>
</dbReference>
<accession>A0A6N8DPE1</accession>
<dbReference type="Pfam" id="PF05015">
    <property type="entry name" value="HigB-like_toxin"/>
    <property type="match status" value="1"/>
</dbReference>
<dbReference type="Gene3D" id="3.30.2310.20">
    <property type="entry name" value="RelE-like"/>
    <property type="match status" value="1"/>
</dbReference>
<comment type="caution">
    <text evidence="1">The sequence shown here is derived from an EMBL/GenBank/DDBJ whole genome shotgun (WGS) entry which is preliminary data.</text>
</comment>
<dbReference type="PANTHER" id="PTHR40266">
    <property type="entry name" value="TOXIN HIGB-1"/>
    <property type="match status" value="1"/>
</dbReference>
<dbReference type="InterPro" id="IPR007711">
    <property type="entry name" value="HigB-1"/>
</dbReference>
<dbReference type="EMBL" id="WNKS01000017">
    <property type="protein sequence ID" value="MTV32452.1"/>
    <property type="molecule type" value="Genomic_DNA"/>
</dbReference>
<dbReference type="RefSeq" id="WP_155447144.1">
    <property type="nucleotide sequence ID" value="NZ_JAOQNR010000017.1"/>
</dbReference>
<reference evidence="1 2" key="1">
    <citation type="submission" date="2019-11" db="EMBL/GenBank/DDBJ databases">
        <title>Whole-genome sequence of a Rhodoblastus acidophilus DSM 142.</title>
        <authorList>
            <person name="Kyndt J.A."/>
            <person name="Meyer T.E."/>
        </authorList>
    </citation>
    <scope>NUCLEOTIDE SEQUENCE [LARGE SCALE GENOMIC DNA]</scope>
    <source>
        <strain evidence="1 2">DSM 142</strain>
    </source>
</reference>
<evidence type="ECO:0000313" key="2">
    <source>
        <dbReference type="Proteomes" id="UP000439113"/>
    </source>
</evidence>
<dbReference type="PANTHER" id="PTHR40266:SF2">
    <property type="entry name" value="TOXIN HIGB-1"/>
    <property type="match status" value="1"/>
</dbReference>